<dbReference type="SFLD" id="SFLDS00003">
    <property type="entry name" value="Haloacid_Dehalogenase"/>
    <property type="match status" value="1"/>
</dbReference>
<evidence type="ECO:0000256" key="3">
    <source>
        <dbReference type="ARBA" id="ARBA00011881"/>
    </source>
</evidence>
<sequence length="151" mass="16463">MLLMDFDGVITDNRVWVDENGREMVAANRSDSLGLSILRAKTGVELMVVSREVNPVVAARCKKMGIPYLQSVTDKASALKALFSDRKIDPATVIYMGNDTNDLPAFPVAGYAVAPADAHPEVKRHADMVLSYNGGHGAVRELCDFLLSRIK</sequence>
<keyword evidence="4" id="KW-0479">Metal-binding</keyword>
<dbReference type="InterPro" id="IPR023214">
    <property type="entry name" value="HAD_sf"/>
</dbReference>
<keyword evidence="6" id="KW-0460">Magnesium</keyword>
<dbReference type="EMBL" id="VSSQ01037584">
    <property type="protein sequence ID" value="MPM90308.1"/>
    <property type="molecule type" value="Genomic_DNA"/>
</dbReference>
<dbReference type="SFLD" id="SFLDG01138">
    <property type="entry name" value="C1.6.2:_Deoxy-d-mannose-octulo"/>
    <property type="match status" value="1"/>
</dbReference>
<comment type="caution">
    <text evidence="7">The sequence shown here is derived from an EMBL/GenBank/DDBJ whole genome shotgun (WGS) entry which is preliminary data.</text>
</comment>
<dbReference type="Pfam" id="PF08282">
    <property type="entry name" value="Hydrolase_3"/>
    <property type="match status" value="1"/>
</dbReference>
<dbReference type="SUPFAM" id="SSF56784">
    <property type="entry name" value="HAD-like"/>
    <property type="match status" value="1"/>
</dbReference>
<dbReference type="AlphaFoldDB" id="A0A645DMI8"/>
<dbReference type="InterPro" id="IPR010023">
    <property type="entry name" value="KdsC_fam"/>
</dbReference>
<proteinExistence type="inferred from homology"/>
<evidence type="ECO:0000256" key="1">
    <source>
        <dbReference type="ARBA" id="ARBA00001946"/>
    </source>
</evidence>
<dbReference type="PANTHER" id="PTHR21485:SF3">
    <property type="entry name" value="N-ACYLNEURAMINATE CYTIDYLYLTRANSFERASE"/>
    <property type="match status" value="1"/>
</dbReference>
<gene>
    <name evidence="7" type="primary">kdsC_18</name>
    <name evidence="7" type="ORF">SDC9_137429</name>
</gene>
<dbReference type="GO" id="GO:0019143">
    <property type="term" value="F:3-deoxy-manno-octulosonate-8-phosphatase activity"/>
    <property type="evidence" value="ECO:0007669"/>
    <property type="project" value="UniProtKB-EC"/>
</dbReference>
<organism evidence="7">
    <name type="scientific">bioreactor metagenome</name>
    <dbReference type="NCBI Taxonomy" id="1076179"/>
    <lineage>
        <taxon>unclassified sequences</taxon>
        <taxon>metagenomes</taxon>
        <taxon>ecological metagenomes</taxon>
    </lineage>
</organism>
<dbReference type="InterPro" id="IPR050793">
    <property type="entry name" value="CMP-NeuNAc_synthase"/>
</dbReference>
<reference evidence="7" key="1">
    <citation type="submission" date="2019-08" db="EMBL/GenBank/DDBJ databases">
        <authorList>
            <person name="Kucharzyk K."/>
            <person name="Murdoch R.W."/>
            <person name="Higgins S."/>
            <person name="Loffler F."/>
        </authorList>
    </citation>
    <scope>NUCLEOTIDE SEQUENCE</scope>
</reference>
<dbReference type="Gene3D" id="3.40.50.1000">
    <property type="entry name" value="HAD superfamily/HAD-like"/>
    <property type="match status" value="1"/>
</dbReference>
<dbReference type="InterPro" id="IPR036412">
    <property type="entry name" value="HAD-like_sf"/>
</dbReference>
<dbReference type="GO" id="GO:0008781">
    <property type="term" value="F:N-acylneuraminate cytidylyltransferase activity"/>
    <property type="evidence" value="ECO:0007669"/>
    <property type="project" value="TreeGrafter"/>
</dbReference>
<dbReference type="PANTHER" id="PTHR21485">
    <property type="entry name" value="HAD SUPERFAMILY MEMBERS CMAS AND KDSC"/>
    <property type="match status" value="1"/>
</dbReference>
<evidence type="ECO:0000313" key="7">
    <source>
        <dbReference type="EMBL" id="MPM90308.1"/>
    </source>
</evidence>
<protein>
    <submittedName>
        <fullName evidence="7">3-deoxy-D-manno-octulosonate 8-phosphate phosphatase KdsC</fullName>
        <ecNumber evidence="7">3.1.3.45</ecNumber>
    </submittedName>
</protein>
<evidence type="ECO:0000256" key="4">
    <source>
        <dbReference type="ARBA" id="ARBA00022723"/>
    </source>
</evidence>
<evidence type="ECO:0000256" key="2">
    <source>
        <dbReference type="ARBA" id="ARBA00005893"/>
    </source>
</evidence>
<name>A0A645DMI8_9ZZZZ</name>
<keyword evidence="5 7" id="KW-0378">Hydrolase</keyword>
<comment type="subunit">
    <text evidence="3">Homotetramer.</text>
</comment>
<comment type="similarity">
    <text evidence="2">Belongs to the KdsC family.</text>
</comment>
<dbReference type="EC" id="3.1.3.45" evidence="7"/>
<comment type="cofactor">
    <cofactor evidence="1">
        <name>Mg(2+)</name>
        <dbReference type="ChEBI" id="CHEBI:18420"/>
    </cofactor>
</comment>
<evidence type="ECO:0000256" key="5">
    <source>
        <dbReference type="ARBA" id="ARBA00022801"/>
    </source>
</evidence>
<accession>A0A645DMI8</accession>
<evidence type="ECO:0000256" key="6">
    <source>
        <dbReference type="ARBA" id="ARBA00022842"/>
    </source>
</evidence>
<dbReference type="GO" id="GO:0046872">
    <property type="term" value="F:metal ion binding"/>
    <property type="evidence" value="ECO:0007669"/>
    <property type="project" value="UniProtKB-KW"/>
</dbReference>
<dbReference type="SFLD" id="SFLDG01136">
    <property type="entry name" value="C1.6:_Phosphoserine_Phosphatas"/>
    <property type="match status" value="1"/>
</dbReference>